<dbReference type="InterPro" id="IPR036640">
    <property type="entry name" value="ABC1_TM_sf"/>
</dbReference>
<evidence type="ECO:0000256" key="7">
    <source>
        <dbReference type="ARBA" id="ARBA00023136"/>
    </source>
</evidence>
<dbReference type="EMBL" id="FOOK01000006">
    <property type="protein sequence ID" value="SFF82259.1"/>
    <property type="molecule type" value="Genomic_DNA"/>
</dbReference>
<dbReference type="Proteomes" id="UP000198661">
    <property type="component" value="Unassembled WGS sequence"/>
</dbReference>
<keyword evidence="3 8" id="KW-0812">Transmembrane</keyword>
<dbReference type="PROSITE" id="PS00211">
    <property type="entry name" value="ABC_TRANSPORTER_1"/>
    <property type="match status" value="1"/>
</dbReference>
<dbReference type="InterPro" id="IPR003593">
    <property type="entry name" value="AAA+_ATPase"/>
</dbReference>
<feature type="transmembrane region" description="Helical" evidence="8">
    <location>
        <begin position="159"/>
        <end position="177"/>
    </location>
</feature>
<dbReference type="PANTHER" id="PTHR43394:SF1">
    <property type="entry name" value="ATP-BINDING CASSETTE SUB-FAMILY B MEMBER 10, MITOCHONDRIAL"/>
    <property type="match status" value="1"/>
</dbReference>
<dbReference type="PANTHER" id="PTHR43394">
    <property type="entry name" value="ATP-DEPENDENT PERMEASE MDL1, MITOCHONDRIAL"/>
    <property type="match status" value="1"/>
</dbReference>
<dbReference type="PROSITE" id="PS50929">
    <property type="entry name" value="ABC_TM1F"/>
    <property type="match status" value="1"/>
</dbReference>
<evidence type="ECO:0000256" key="4">
    <source>
        <dbReference type="ARBA" id="ARBA00022741"/>
    </source>
</evidence>
<keyword evidence="4" id="KW-0547">Nucleotide-binding</keyword>
<dbReference type="GO" id="GO:0005886">
    <property type="term" value="C:plasma membrane"/>
    <property type="evidence" value="ECO:0007669"/>
    <property type="project" value="UniProtKB-SubCell"/>
</dbReference>
<evidence type="ECO:0000256" key="8">
    <source>
        <dbReference type="SAM" id="Phobius"/>
    </source>
</evidence>
<dbReference type="SUPFAM" id="SSF90123">
    <property type="entry name" value="ABC transporter transmembrane region"/>
    <property type="match status" value="1"/>
</dbReference>
<feature type="domain" description="ABC transporter" evidence="9">
    <location>
        <begin position="337"/>
        <end position="571"/>
    </location>
</feature>
<feature type="transmembrane region" description="Helical" evidence="8">
    <location>
        <begin position="56"/>
        <end position="76"/>
    </location>
</feature>
<protein>
    <submittedName>
        <fullName evidence="11">ATP-binding cassette, subfamily B</fullName>
    </submittedName>
</protein>
<evidence type="ECO:0000256" key="3">
    <source>
        <dbReference type="ARBA" id="ARBA00022692"/>
    </source>
</evidence>
<dbReference type="GO" id="GO:0016887">
    <property type="term" value="F:ATP hydrolysis activity"/>
    <property type="evidence" value="ECO:0007669"/>
    <property type="project" value="InterPro"/>
</dbReference>
<evidence type="ECO:0000259" key="9">
    <source>
        <dbReference type="PROSITE" id="PS50893"/>
    </source>
</evidence>
<dbReference type="InterPro" id="IPR003439">
    <property type="entry name" value="ABC_transporter-like_ATP-bd"/>
</dbReference>
<dbReference type="InterPro" id="IPR017871">
    <property type="entry name" value="ABC_transporter-like_CS"/>
</dbReference>
<dbReference type="STRING" id="201973.SAMN04488025_10612"/>
<name>A0A1I2LUX6_9BACL</name>
<evidence type="ECO:0000256" key="1">
    <source>
        <dbReference type="ARBA" id="ARBA00004651"/>
    </source>
</evidence>
<dbReference type="Pfam" id="PF00005">
    <property type="entry name" value="ABC_tran"/>
    <property type="match status" value="1"/>
</dbReference>
<evidence type="ECO:0000259" key="10">
    <source>
        <dbReference type="PROSITE" id="PS50929"/>
    </source>
</evidence>
<comment type="subcellular location">
    <subcellularLocation>
        <location evidence="1">Cell membrane</location>
        <topology evidence="1">Multi-pass membrane protein</topology>
    </subcellularLocation>
</comment>
<dbReference type="FunFam" id="3.40.50.300:FF:000287">
    <property type="entry name" value="Multidrug ABC transporter ATP-binding protein"/>
    <property type="match status" value="1"/>
</dbReference>
<dbReference type="GO" id="GO:0005524">
    <property type="term" value="F:ATP binding"/>
    <property type="evidence" value="ECO:0007669"/>
    <property type="project" value="UniProtKB-KW"/>
</dbReference>
<dbReference type="AlphaFoldDB" id="A0A1I2LUX6"/>
<dbReference type="GO" id="GO:0015421">
    <property type="term" value="F:ABC-type oligopeptide transporter activity"/>
    <property type="evidence" value="ECO:0007669"/>
    <property type="project" value="TreeGrafter"/>
</dbReference>
<organism evidence="11 12">
    <name type="scientific">Planifilum fulgidum</name>
    <dbReference type="NCBI Taxonomy" id="201973"/>
    <lineage>
        <taxon>Bacteria</taxon>
        <taxon>Bacillati</taxon>
        <taxon>Bacillota</taxon>
        <taxon>Bacilli</taxon>
        <taxon>Bacillales</taxon>
        <taxon>Thermoactinomycetaceae</taxon>
        <taxon>Planifilum</taxon>
    </lineage>
</organism>
<proteinExistence type="predicted"/>
<dbReference type="CDD" id="cd18544">
    <property type="entry name" value="ABC_6TM_TmrA_like"/>
    <property type="match status" value="1"/>
</dbReference>
<evidence type="ECO:0000313" key="12">
    <source>
        <dbReference type="Proteomes" id="UP000198661"/>
    </source>
</evidence>
<keyword evidence="7 8" id="KW-0472">Membrane</keyword>
<dbReference type="SMART" id="SM00382">
    <property type="entry name" value="AAA"/>
    <property type="match status" value="1"/>
</dbReference>
<keyword evidence="6 8" id="KW-1133">Transmembrane helix</keyword>
<dbReference type="Gene3D" id="1.20.1560.10">
    <property type="entry name" value="ABC transporter type 1, transmembrane domain"/>
    <property type="match status" value="1"/>
</dbReference>
<keyword evidence="2" id="KW-0813">Transport</keyword>
<dbReference type="SUPFAM" id="SSF52540">
    <property type="entry name" value="P-loop containing nucleoside triphosphate hydrolases"/>
    <property type="match status" value="1"/>
</dbReference>
<feature type="transmembrane region" description="Helical" evidence="8">
    <location>
        <begin position="242"/>
        <end position="265"/>
    </location>
</feature>
<feature type="transmembrane region" description="Helical" evidence="8">
    <location>
        <begin position="130"/>
        <end position="153"/>
    </location>
</feature>
<dbReference type="CDD" id="cd03254">
    <property type="entry name" value="ABCC_Glucan_exporter_like"/>
    <property type="match status" value="1"/>
</dbReference>
<dbReference type="Pfam" id="PF00664">
    <property type="entry name" value="ABC_membrane"/>
    <property type="match status" value="1"/>
</dbReference>
<dbReference type="InterPro" id="IPR027417">
    <property type="entry name" value="P-loop_NTPase"/>
</dbReference>
<sequence>MVMRRLLGYLKPHRKPLILAFVALLAATAANLAGPILIKVFIDNHLIPRNLDRSVIAGLAGAYLLLHLASVGINYFQLLTFHKIAQRVIRQLRIDVFTKVQHLGLAFFDKTPGGSLVSRITNDTESIKELFISVLSTFVQNFVMILGIFVAMFILDARLALFCLVLMPVILLIMQAYRHYSAKAYRLSREKLSQLNARLNESIQGMNIIQAFRQEERMRREFGRVNQGRYEAMMKIVKINGLLVRPAMDFLYVVAIMIVVSFFGVQSFSRVVEIGTLYAFLNYLDRLFEPVNQIMFRLSQMQQAVVSAERVFELMDQRLLAPTQEGEDDPVIREGRIEFRNVSFSYDGKTDVLKNISFTAHPGQTVALVGHTGSGKTTISNLLLRFYPVERGEILIDGVPLKRYSDRELRSKVGLVLQDPFLFVGDVKSNIRLHNPDITDEEVVEAAKFVQADSFIRRLPRGYDEPVVERGATFSSGQRQLISFARTMALNPKILVLDEATASVDTETEEAIQEALARMRRGRTTIAIAHRLSTIQDADLILVLHRGEIVERGTHQELLNKRGLYHKMYLLQQGQGEGEAG</sequence>
<keyword evidence="12" id="KW-1185">Reference proteome</keyword>
<keyword evidence="5 11" id="KW-0067">ATP-binding</keyword>
<dbReference type="InterPro" id="IPR039421">
    <property type="entry name" value="Type_1_exporter"/>
</dbReference>
<dbReference type="InterPro" id="IPR011527">
    <property type="entry name" value="ABC1_TM_dom"/>
</dbReference>
<evidence type="ECO:0000256" key="2">
    <source>
        <dbReference type="ARBA" id="ARBA00022448"/>
    </source>
</evidence>
<reference evidence="11 12" key="1">
    <citation type="submission" date="2016-10" db="EMBL/GenBank/DDBJ databases">
        <authorList>
            <person name="de Groot N.N."/>
        </authorList>
    </citation>
    <scope>NUCLEOTIDE SEQUENCE [LARGE SCALE GENOMIC DNA]</scope>
    <source>
        <strain evidence="11 12">DSM 44945</strain>
    </source>
</reference>
<dbReference type="PROSITE" id="PS50893">
    <property type="entry name" value="ABC_TRANSPORTER_2"/>
    <property type="match status" value="1"/>
</dbReference>
<evidence type="ECO:0000256" key="5">
    <source>
        <dbReference type="ARBA" id="ARBA00022840"/>
    </source>
</evidence>
<accession>A0A1I2LUX6</accession>
<evidence type="ECO:0000256" key="6">
    <source>
        <dbReference type="ARBA" id="ARBA00022989"/>
    </source>
</evidence>
<evidence type="ECO:0000313" key="11">
    <source>
        <dbReference type="EMBL" id="SFF82259.1"/>
    </source>
</evidence>
<dbReference type="Gene3D" id="3.40.50.300">
    <property type="entry name" value="P-loop containing nucleotide triphosphate hydrolases"/>
    <property type="match status" value="1"/>
</dbReference>
<feature type="domain" description="ABC transmembrane type-1" evidence="10">
    <location>
        <begin position="18"/>
        <end position="303"/>
    </location>
</feature>
<gene>
    <name evidence="11" type="ORF">SAMN04488025_10612</name>
</gene>